<keyword evidence="8" id="KW-0819">tRNA processing</keyword>
<dbReference type="Gene3D" id="2.130.10.10">
    <property type="entry name" value="YVTN repeat-like/Quinoprotein amine dehydrogenase"/>
    <property type="match status" value="4"/>
</dbReference>
<dbReference type="Pfam" id="PF00400">
    <property type="entry name" value="WD40"/>
    <property type="match status" value="8"/>
</dbReference>
<keyword evidence="7 11" id="KW-0853">WD repeat</keyword>
<dbReference type="PROSITE" id="PS00678">
    <property type="entry name" value="WD_REPEATS_1"/>
    <property type="match status" value="1"/>
</dbReference>
<dbReference type="PANTHER" id="PTHR44111">
    <property type="entry name" value="ELONGATOR COMPLEX PROTEIN 2"/>
    <property type="match status" value="1"/>
</dbReference>
<evidence type="ECO:0000256" key="6">
    <source>
        <dbReference type="ARBA" id="ARBA00022490"/>
    </source>
</evidence>
<evidence type="ECO:0000256" key="2">
    <source>
        <dbReference type="ARBA" id="ARBA00004496"/>
    </source>
</evidence>
<evidence type="ECO:0000313" key="13">
    <source>
        <dbReference type="Proteomes" id="UP001498398"/>
    </source>
</evidence>
<feature type="repeat" description="WD" evidence="11">
    <location>
        <begin position="298"/>
        <end position="335"/>
    </location>
</feature>
<dbReference type="SUPFAM" id="SSF50978">
    <property type="entry name" value="WD40 repeat-like"/>
    <property type="match status" value="3"/>
</dbReference>
<feature type="repeat" description="WD" evidence="11">
    <location>
        <begin position="408"/>
        <end position="438"/>
    </location>
</feature>
<dbReference type="InterPro" id="IPR020472">
    <property type="entry name" value="WD40_PAC1"/>
</dbReference>
<keyword evidence="13" id="KW-1185">Reference proteome</keyword>
<evidence type="ECO:0000256" key="8">
    <source>
        <dbReference type="ARBA" id="ARBA00022694"/>
    </source>
</evidence>
<dbReference type="PROSITE" id="PS50294">
    <property type="entry name" value="WD_REPEATS_REGION"/>
    <property type="match status" value="4"/>
</dbReference>
<dbReference type="PANTHER" id="PTHR44111:SF1">
    <property type="entry name" value="ELONGATOR COMPLEX PROTEIN 2"/>
    <property type="match status" value="1"/>
</dbReference>
<evidence type="ECO:0000256" key="7">
    <source>
        <dbReference type="ARBA" id="ARBA00022574"/>
    </source>
</evidence>
<accession>A0ABR1K4P5</accession>
<dbReference type="InterPro" id="IPR015943">
    <property type="entry name" value="WD40/YVTN_repeat-like_dom_sf"/>
</dbReference>
<name>A0ABR1K4P5_9AGAR</name>
<dbReference type="InterPro" id="IPR001680">
    <property type="entry name" value="WD40_rpt"/>
</dbReference>
<evidence type="ECO:0000256" key="10">
    <source>
        <dbReference type="ARBA" id="ARBA00023242"/>
    </source>
</evidence>
<reference evidence="12 13" key="1">
    <citation type="submission" date="2024-01" db="EMBL/GenBank/DDBJ databases">
        <title>A draft genome for the cacao thread blight pathogen Marasmiellus scandens.</title>
        <authorList>
            <person name="Baruah I.K."/>
            <person name="Leung J."/>
            <person name="Bukari Y."/>
            <person name="Amoako-Attah I."/>
            <person name="Meinhardt L.W."/>
            <person name="Bailey B.A."/>
            <person name="Cohen S.P."/>
        </authorList>
    </citation>
    <scope>NUCLEOTIDE SEQUENCE [LARGE SCALE GENOMIC DNA]</scope>
    <source>
        <strain evidence="12 13">GH-19</strain>
    </source>
</reference>
<feature type="repeat" description="WD" evidence="11">
    <location>
        <begin position="193"/>
        <end position="237"/>
    </location>
</feature>
<evidence type="ECO:0000256" key="5">
    <source>
        <dbReference type="ARBA" id="ARBA00020267"/>
    </source>
</evidence>
<dbReference type="Proteomes" id="UP001498398">
    <property type="component" value="Unassembled WGS sequence"/>
</dbReference>
<comment type="pathway">
    <text evidence="3">tRNA modification; 5-methoxycarbonylmethyl-2-thiouridine-tRNA biosynthesis.</text>
</comment>
<gene>
    <name evidence="12" type="primary">ELP2</name>
    <name evidence="12" type="ORF">VKT23_002142</name>
</gene>
<evidence type="ECO:0000256" key="9">
    <source>
        <dbReference type="ARBA" id="ARBA00022737"/>
    </source>
</evidence>
<dbReference type="PROSITE" id="PS50082">
    <property type="entry name" value="WD_REPEATS_2"/>
    <property type="match status" value="6"/>
</dbReference>
<keyword evidence="10" id="KW-0539">Nucleus</keyword>
<feature type="repeat" description="WD" evidence="11">
    <location>
        <begin position="653"/>
        <end position="685"/>
    </location>
</feature>
<protein>
    <recommendedName>
        <fullName evidence="5">Elongator complex protein 2</fullName>
    </recommendedName>
</protein>
<evidence type="ECO:0000256" key="1">
    <source>
        <dbReference type="ARBA" id="ARBA00004123"/>
    </source>
</evidence>
<proteinExistence type="inferred from homology"/>
<dbReference type="InterPro" id="IPR037289">
    <property type="entry name" value="Elp2"/>
</dbReference>
<comment type="subcellular location">
    <subcellularLocation>
        <location evidence="2">Cytoplasm</location>
    </subcellularLocation>
    <subcellularLocation>
        <location evidence="1">Nucleus</location>
    </subcellularLocation>
</comment>
<comment type="similarity">
    <text evidence="4">Belongs to the WD repeat ELP2 family.</text>
</comment>
<dbReference type="InterPro" id="IPR019775">
    <property type="entry name" value="WD40_repeat_CS"/>
</dbReference>
<keyword evidence="9" id="KW-0677">Repeat</keyword>
<dbReference type="SMART" id="SM00320">
    <property type="entry name" value="WD40"/>
    <property type="match status" value="12"/>
</dbReference>
<dbReference type="InterPro" id="IPR036322">
    <property type="entry name" value="WD40_repeat_dom_sf"/>
</dbReference>
<keyword evidence="6" id="KW-0963">Cytoplasm</keyword>
<comment type="caution">
    <text evidence="12">The sequence shown here is derived from an EMBL/GenBank/DDBJ whole genome shotgun (WGS) entry which is preliminary data.</text>
</comment>
<feature type="repeat" description="WD" evidence="11">
    <location>
        <begin position="607"/>
        <end position="641"/>
    </location>
</feature>
<evidence type="ECO:0000256" key="3">
    <source>
        <dbReference type="ARBA" id="ARBA00005043"/>
    </source>
</evidence>
<evidence type="ECO:0000256" key="11">
    <source>
        <dbReference type="PROSITE-ProRule" id="PRU00221"/>
    </source>
</evidence>
<dbReference type="EMBL" id="JBANRG010000002">
    <property type="protein sequence ID" value="KAK7470720.1"/>
    <property type="molecule type" value="Genomic_DNA"/>
</dbReference>
<dbReference type="PRINTS" id="PR00320">
    <property type="entry name" value="GPROTEINBRPT"/>
</dbReference>
<feature type="repeat" description="WD" evidence="11">
    <location>
        <begin position="96"/>
        <end position="127"/>
    </location>
</feature>
<organism evidence="12 13">
    <name type="scientific">Marasmiellus scandens</name>
    <dbReference type="NCBI Taxonomy" id="2682957"/>
    <lineage>
        <taxon>Eukaryota</taxon>
        <taxon>Fungi</taxon>
        <taxon>Dikarya</taxon>
        <taxon>Basidiomycota</taxon>
        <taxon>Agaricomycotina</taxon>
        <taxon>Agaricomycetes</taxon>
        <taxon>Agaricomycetidae</taxon>
        <taxon>Agaricales</taxon>
        <taxon>Marasmiineae</taxon>
        <taxon>Omphalotaceae</taxon>
        <taxon>Marasmiellus</taxon>
    </lineage>
</organism>
<evidence type="ECO:0000313" key="12">
    <source>
        <dbReference type="EMBL" id="KAK7470720.1"/>
    </source>
</evidence>
<sequence>MHVSIAYIAASANRHSNVVDVSPSSTVLFGSSNLIALWDTTTTRDAIIKTLSGHESTVTSIRVIDDLSFVSADDSGMIHYWTRSQTDAQWKSTCKLKGHQKAISSLAILDDCLATGSSDATVKIWKLPPSKSDDLEIKEVQSISMSGRYPLALALAYLPQSKSMILAIGGTDKNVQLWSRPDDTSSFIRSVVLSGHEDWVRGLDFQTSESGVLVLASGSQDATIRLWNIENYKKESSAQTDTSKEPLSDDLLDAFEESLGDFADTEEGGRQISLKRHMMAVKSTSGSSVYSVTFDALLVGHEAGVTFISWRPSSSNNPTPTLLSSSTDSSITLWSPSTVISRGDESASIWINRQRFGDVGGQRLGGFVGAVWNPDGSEVMAWGWSGGWRRWRCATVAGEEEWEEAGAVGGHNGPVKNLCWCPSGTYLASTGLDQTTRIHGPATSTDGQRSWHELARPQVHGYDLLGISFLSDLRFASIADEKVVRVFEAPRCFIDLAETLGVAQFSETEKQRPMSASVPPLGLSNKASEATSAVTAPVSRRPFEGELAAITLWPEIEKVYGHGYESISIAASNSRKCIATACKATRPEHAVVRVYDTLNWQLLGQPLSGHSLTVTRITFSPDDRYVLTVSRDRSWRMYQVQEAGGYVPFAAEAKAHGRIIWDCAWAHEGDLFATASRDKTVKIWSRDESGKWQAISTIKTAEAATAIDLTPFDAKQRRFLAIGLENGHILVYSNTRGNVWDLKISLDSLQAHVSHITRLSWRPQINSQDRSRELATCSEDGTLRILIVHMD</sequence>
<evidence type="ECO:0000256" key="4">
    <source>
        <dbReference type="ARBA" id="ARBA00005881"/>
    </source>
</evidence>